<accession>A0ABW7FSZ5</accession>
<name>A0ABW7FSZ5_9BURK</name>
<keyword evidence="3" id="KW-0813">Transport</keyword>
<evidence type="ECO:0000313" key="9">
    <source>
        <dbReference type="Proteomes" id="UP001606099"/>
    </source>
</evidence>
<gene>
    <name evidence="8" type="ORF">ACG0Z6_04275</name>
</gene>
<dbReference type="PRINTS" id="PR00371">
    <property type="entry name" value="FPNCR"/>
</dbReference>
<dbReference type="Proteomes" id="UP001606099">
    <property type="component" value="Unassembled WGS sequence"/>
</dbReference>
<protein>
    <recommendedName>
        <fullName evidence="4">NADPH--hemoprotein reductase</fullName>
        <ecNumber evidence="4">1.6.2.4</ecNumber>
    </recommendedName>
</protein>
<evidence type="ECO:0000259" key="6">
    <source>
        <dbReference type="PROSITE" id="PS50902"/>
    </source>
</evidence>
<dbReference type="InterPro" id="IPR008254">
    <property type="entry name" value="Flavodoxin/NO_synth"/>
</dbReference>
<evidence type="ECO:0000256" key="4">
    <source>
        <dbReference type="ARBA" id="ARBA00023797"/>
    </source>
</evidence>
<dbReference type="SUPFAM" id="SSF63380">
    <property type="entry name" value="Riboflavin synthase domain-like"/>
    <property type="match status" value="1"/>
</dbReference>
<evidence type="ECO:0000256" key="5">
    <source>
        <dbReference type="SAM" id="Phobius"/>
    </source>
</evidence>
<evidence type="ECO:0000256" key="1">
    <source>
        <dbReference type="ARBA" id="ARBA00022630"/>
    </source>
</evidence>
<dbReference type="InterPro" id="IPR001433">
    <property type="entry name" value="OxRdtase_FAD/NAD-bd"/>
</dbReference>
<keyword evidence="9" id="KW-1185">Reference proteome</keyword>
<dbReference type="Pfam" id="PF00175">
    <property type="entry name" value="NAD_binding_1"/>
    <property type="match status" value="1"/>
</dbReference>
<keyword evidence="5" id="KW-0472">Membrane</keyword>
<feature type="domain" description="FAD-binding FR-type" evidence="7">
    <location>
        <begin position="208"/>
        <end position="326"/>
    </location>
</feature>
<dbReference type="InterPro" id="IPR017938">
    <property type="entry name" value="Riboflavin_synthase-like_b-brl"/>
</dbReference>
<dbReference type="InterPro" id="IPR001709">
    <property type="entry name" value="Flavoprot_Pyr_Nucl_cyt_Rdtase"/>
</dbReference>
<dbReference type="PANTHER" id="PTHR19384:SF17">
    <property type="entry name" value="NADPH--CYTOCHROME P450 REDUCTASE"/>
    <property type="match status" value="1"/>
</dbReference>
<dbReference type="Gene3D" id="3.40.50.80">
    <property type="entry name" value="Nucleotide-binding domain of ferredoxin-NADP reductase (FNR) module"/>
    <property type="match status" value="1"/>
</dbReference>
<dbReference type="InterPro" id="IPR029039">
    <property type="entry name" value="Flavoprotein-like_sf"/>
</dbReference>
<keyword evidence="5" id="KW-0812">Transmembrane</keyword>
<dbReference type="PROSITE" id="PS50902">
    <property type="entry name" value="FLAVODOXIN_LIKE"/>
    <property type="match status" value="1"/>
</dbReference>
<dbReference type="SUPFAM" id="SSF52343">
    <property type="entry name" value="Ferredoxin reductase-like, C-terminal NADP-linked domain"/>
    <property type="match status" value="1"/>
</dbReference>
<evidence type="ECO:0000256" key="3">
    <source>
        <dbReference type="ARBA" id="ARBA00022982"/>
    </source>
</evidence>
<keyword evidence="2" id="KW-0288">FMN</keyword>
<dbReference type="Gene3D" id="3.40.50.360">
    <property type="match status" value="1"/>
</dbReference>
<dbReference type="PROSITE" id="PS51384">
    <property type="entry name" value="FAD_FR"/>
    <property type="match status" value="1"/>
</dbReference>
<feature type="transmembrane region" description="Helical" evidence="5">
    <location>
        <begin position="6"/>
        <end position="25"/>
    </location>
</feature>
<comment type="caution">
    <text evidence="8">The sequence shown here is derived from an EMBL/GenBank/DDBJ whole genome shotgun (WGS) entry which is preliminary data.</text>
</comment>
<dbReference type="RefSeq" id="WP_394458863.1">
    <property type="nucleotide sequence ID" value="NZ_JBIGHZ010000002.1"/>
</dbReference>
<evidence type="ECO:0000313" key="8">
    <source>
        <dbReference type="EMBL" id="MFG6447459.1"/>
    </source>
</evidence>
<dbReference type="InterPro" id="IPR017927">
    <property type="entry name" value="FAD-bd_FR_type"/>
</dbReference>
<feature type="domain" description="Flavodoxin-like" evidence="6">
    <location>
        <begin position="51"/>
        <end position="190"/>
    </location>
</feature>
<evidence type="ECO:0000256" key="2">
    <source>
        <dbReference type="ARBA" id="ARBA00022643"/>
    </source>
</evidence>
<dbReference type="InterPro" id="IPR001094">
    <property type="entry name" value="Flavdoxin-like"/>
</dbReference>
<sequence>MTGLREVLAALLVLGYLVLCAAVLWRQRRRLQAQRQEAAALATSTQGGAPLWVLYASMTGQAEALARQAAQTLHGAGHAVHLAALGEVDEQALQQMRQVLIVAATAGQGDAPDNASAFVRRCMGASAARALPQLRYGLLALGDRSYPRFCGFGRALDAWLQRQGAQPLFDTLEVDRGDSQALSAWHQQLSQQFGTPAWPGPEDLVLEAPFEPWQLVAQRRLNPEAKAEGLFHVELKPLAQNAWPQWQAGDLVQVLPGCGQTADAALRPREYTVASLPAEGRLQLLVRQTRRPDGSLGLVSGQLTDAAQCAAPVLLRLRPHANFRIGANAQRPLILIGNGSGLAGLLAHLKARAAQVEQGQKPAPAWLLYGEREAAHDSHYLSQLTQWQQQGWLQHVQRVFSRDGAALRHVQEALALAQQRLRDWVAEGAALYVCGSVHGMAAGVDAVLREALGAARVDELIEQGRYRRDVY</sequence>
<organism evidence="8 9">
    <name type="scientific">Roseateles rivi</name>
    <dbReference type="NCBI Taxonomy" id="3299028"/>
    <lineage>
        <taxon>Bacteria</taxon>
        <taxon>Pseudomonadati</taxon>
        <taxon>Pseudomonadota</taxon>
        <taxon>Betaproteobacteria</taxon>
        <taxon>Burkholderiales</taxon>
        <taxon>Sphaerotilaceae</taxon>
        <taxon>Roseateles</taxon>
    </lineage>
</organism>
<dbReference type="InterPro" id="IPR039261">
    <property type="entry name" value="FNR_nucleotide-bd"/>
</dbReference>
<dbReference type="Pfam" id="PF00258">
    <property type="entry name" value="Flavodoxin_1"/>
    <property type="match status" value="1"/>
</dbReference>
<keyword evidence="3" id="KW-0249">Electron transport</keyword>
<keyword evidence="5" id="KW-1133">Transmembrane helix</keyword>
<dbReference type="EC" id="1.6.2.4" evidence="4"/>
<keyword evidence="1" id="KW-0285">Flavoprotein</keyword>
<proteinExistence type="predicted"/>
<dbReference type="CDD" id="cd06200">
    <property type="entry name" value="SiR_like1"/>
    <property type="match status" value="1"/>
</dbReference>
<dbReference type="PANTHER" id="PTHR19384">
    <property type="entry name" value="NITRIC OXIDE SYNTHASE-RELATED"/>
    <property type="match status" value="1"/>
</dbReference>
<dbReference type="EMBL" id="JBIGHZ010000002">
    <property type="protein sequence ID" value="MFG6447459.1"/>
    <property type="molecule type" value="Genomic_DNA"/>
</dbReference>
<evidence type="ECO:0000259" key="7">
    <source>
        <dbReference type="PROSITE" id="PS51384"/>
    </source>
</evidence>
<dbReference type="PRINTS" id="PR00369">
    <property type="entry name" value="FLAVODOXIN"/>
</dbReference>
<dbReference type="SUPFAM" id="SSF52218">
    <property type="entry name" value="Flavoproteins"/>
    <property type="match status" value="1"/>
</dbReference>
<reference evidence="8 9" key="1">
    <citation type="submission" date="2024-08" db="EMBL/GenBank/DDBJ databases">
        <authorList>
            <person name="Lu H."/>
        </authorList>
    </citation>
    <scope>NUCLEOTIDE SEQUENCE [LARGE SCALE GENOMIC DNA]</scope>
    <source>
        <strain evidence="8 9">BYS180W</strain>
    </source>
</reference>